<name>A0A2P2QJK5_RHIMU</name>
<accession>A0A2P2QJK5</accession>
<protein>
    <recommendedName>
        <fullName evidence="2">AMP-binding enzyme C-terminal domain-containing protein</fullName>
    </recommendedName>
</protein>
<evidence type="ECO:0000313" key="1">
    <source>
        <dbReference type="EMBL" id="MBX67104.1"/>
    </source>
</evidence>
<sequence length="46" mass="5177">MSSQVASYKRIRRVLFIDALPKNAQGKVLRKELVVKLAIPSAKCHL</sequence>
<dbReference type="Gene3D" id="3.30.300.30">
    <property type="match status" value="1"/>
</dbReference>
<dbReference type="SUPFAM" id="SSF56801">
    <property type="entry name" value="Acetyl-CoA synthetase-like"/>
    <property type="match status" value="1"/>
</dbReference>
<organism evidence="1">
    <name type="scientific">Rhizophora mucronata</name>
    <name type="common">Asiatic mangrove</name>
    <dbReference type="NCBI Taxonomy" id="61149"/>
    <lineage>
        <taxon>Eukaryota</taxon>
        <taxon>Viridiplantae</taxon>
        <taxon>Streptophyta</taxon>
        <taxon>Embryophyta</taxon>
        <taxon>Tracheophyta</taxon>
        <taxon>Spermatophyta</taxon>
        <taxon>Magnoliopsida</taxon>
        <taxon>eudicotyledons</taxon>
        <taxon>Gunneridae</taxon>
        <taxon>Pentapetalae</taxon>
        <taxon>rosids</taxon>
        <taxon>fabids</taxon>
        <taxon>Malpighiales</taxon>
        <taxon>Rhizophoraceae</taxon>
        <taxon>Rhizophora</taxon>
    </lineage>
</organism>
<dbReference type="AlphaFoldDB" id="A0A2P2QJK5"/>
<dbReference type="EMBL" id="GGEC01086620">
    <property type="protein sequence ID" value="MBX67104.1"/>
    <property type="molecule type" value="Transcribed_RNA"/>
</dbReference>
<proteinExistence type="predicted"/>
<reference evidence="1" key="1">
    <citation type="submission" date="2018-02" db="EMBL/GenBank/DDBJ databases">
        <title>Rhizophora mucronata_Transcriptome.</title>
        <authorList>
            <person name="Meera S.P."/>
            <person name="Sreeshan A."/>
            <person name="Augustine A."/>
        </authorList>
    </citation>
    <scope>NUCLEOTIDE SEQUENCE</scope>
    <source>
        <tissue evidence="1">Leaf</tissue>
    </source>
</reference>
<evidence type="ECO:0008006" key="2">
    <source>
        <dbReference type="Google" id="ProtNLM"/>
    </source>
</evidence>
<dbReference type="InterPro" id="IPR045851">
    <property type="entry name" value="AMP-bd_C_sf"/>
</dbReference>